<feature type="active site" description="Charge relay system" evidence="6">
    <location>
        <position position="43"/>
    </location>
</feature>
<protein>
    <recommendedName>
        <fullName evidence="6">L-threonine 3-dehydrogenase</fullName>
        <shortName evidence="6">TDH</shortName>
        <ecNumber evidence="6">1.1.1.103</ecNumber>
    </recommendedName>
</protein>
<dbReference type="Gene3D" id="3.40.50.720">
    <property type="entry name" value="NAD(P)-binding Rossmann-like Domain"/>
    <property type="match status" value="1"/>
</dbReference>
<gene>
    <name evidence="6 9" type="primary">tdh</name>
    <name evidence="9" type="ORF">MF672_006980</name>
</gene>
<dbReference type="InterPro" id="IPR020843">
    <property type="entry name" value="ER"/>
</dbReference>
<evidence type="ECO:0000256" key="1">
    <source>
        <dbReference type="ARBA" id="ARBA00022490"/>
    </source>
</evidence>
<comment type="function">
    <text evidence="6">Catalyzes the NAD(+)-dependent oxidation of L-threonine to 2-amino-3-ketobutyrate.</text>
</comment>
<dbReference type="InterPro" id="IPR011032">
    <property type="entry name" value="GroES-like_sf"/>
</dbReference>
<accession>A0ABT0FNR1</accession>
<feature type="binding site" evidence="6">
    <location>
        <position position="38"/>
    </location>
    <ligand>
        <name>Zn(2+)</name>
        <dbReference type="ChEBI" id="CHEBI:29105"/>
        <label>1</label>
        <note>catalytic</note>
    </ligand>
</feature>
<dbReference type="SMART" id="SM00829">
    <property type="entry name" value="PKS_ER"/>
    <property type="match status" value="1"/>
</dbReference>
<keyword evidence="2 6" id="KW-0479">Metal-binding</keyword>
<feature type="binding site" evidence="6">
    <location>
        <position position="107"/>
    </location>
    <ligand>
        <name>Zn(2+)</name>
        <dbReference type="ChEBI" id="CHEBI:29105"/>
        <label>2</label>
    </ligand>
</feature>
<feature type="site" description="Important for catalytic activity for the proton relay mechanism but does not participate directly in the coordination of zinc atom" evidence="6">
    <location>
        <position position="148"/>
    </location>
</feature>
<dbReference type="InterPro" id="IPR013154">
    <property type="entry name" value="ADH-like_N"/>
</dbReference>
<comment type="catalytic activity">
    <reaction evidence="6">
        <text>L-threonine + NAD(+) = (2S)-2-amino-3-oxobutanoate + NADH + H(+)</text>
        <dbReference type="Rhea" id="RHEA:13161"/>
        <dbReference type="ChEBI" id="CHEBI:15378"/>
        <dbReference type="ChEBI" id="CHEBI:57540"/>
        <dbReference type="ChEBI" id="CHEBI:57926"/>
        <dbReference type="ChEBI" id="CHEBI:57945"/>
        <dbReference type="ChEBI" id="CHEBI:78948"/>
        <dbReference type="EC" id="1.1.1.103"/>
    </reaction>
</comment>
<dbReference type="RefSeq" id="WP_242377804.1">
    <property type="nucleotide sequence ID" value="NZ_JAKRKC020000001.1"/>
</dbReference>
<name>A0ABT0FNR1_9ACTN</name>
<dbReference type="NCBIfam" id="NF003808">
    <property type="entry name" value="PRK05396.1"/>
    <property type="match status" value="1"/>
</dbReference>
<keyword evidence="5 6" id="KW-0520">NAD</keyword>
<dbReference type="InterPro" id="IPR002328">
    <property type="entry name" value="ADH_Zn_CS"/>
</dbReference>
<reference evidence="9 10" key="1">
    <citation type="submission" date="2022-04" db="EMBL/GenBank/DDBJ databases">
        <title>Genome draft of Actinomadura sp. ATCC 31491.</title>
        <authorList>
            <person name="Shi X."/>
            <person name="Du Y."/>
        </authorList>
    </citation>
    <scope>NUCLEOTIDE SEQUENCE [LARGE SCALE GENOMIC DNA]</scope>
    <source>
        <strain evidence="9 10">ATCC 31491</strain>
    </source>
</reference>
<feature type="binding site" evidence="6">
    <location>
        <begin position="262"/>
        <end position="264"/>
    </location>
    <ligand>
        <name>NAD(+)</name>
        <dbReference type="ChEBI" id="CHEBI:57540"/>
    </ligand>
</feature>
<evidence type="ECO:0000256" key="3">
    <source>
        <dbReference type="ARBA" id="ARBA00022833"/>
    </source>
</evidence>
<keyword evidence="4 6" id="KW-0560">Oxidoreductase</keyword>
<comment type="caution">
    <text evidence="9">The sequence shown here is derived from an EMBL/GenBank/DDBJ whole genome shotgun (WGS) entry which is preliminary data.</text>
</comment>
<sequence length="390" mass="41920">MKALVKERAEPGLWLVDVPEPELGPGEVKIRVLRTGICGTDLHIRKYDDWARHTLKLPLVVGHEFCGHVVEVAPGVEDVAVGDLVSGEGHLVCGKCRNCMAGRRHLCRNTVGLGVNRDGAFAEYLTLPAANVWVHRVPVDPDVAAIFDPFGNAVHTALSFPLVGEDVLITGAGPIGLMAAAVATHVGARNVMITDVSDERLDLAGKLGVSLALNVSRSSIEEGMRRLHMREGFDVGLEMSGNPAAVRDMIAHMTHGGRIAMLGLPAEEFAIDWATVVTSMITIKGVYGREMFETWYNMSVLLEKGLDLSPVITDRYDYRDFDAAFDTAASGRTGKVILDWSGGARPESARNEPTEAEAAATMDRSGGARPESARNEPTEAEAAATMDRSA</sequence>
<comment type="subunit">
    <text evidence="6">Homotetramer.</text>
</comment>
<evidence type="ECO:0000313" key="10">
    <source>
        <dbReference type="Proteomes" id="UP001317259"/>
    </source>
</evidence>
<comment type="pathway">
    <text evidence="6">Amino-acid degradation; L-threonine degradation via oxydo-reductase pathway; glycine from L-threonine: step 1/2.</text>
</comment>
<dbReference type="InterPro" id="IPR050129">
    <property type="entry name" value="Zn_alcohol_dh"/>
</dbReference>
<feature type="active site" description="Charge relay system" evidence="6">
    <location>
        <position position="40"/>
    </location>
</feature>
<comment type="cofactor">
    <cofactor evidence="6">
        <name>Zn(2+)</name>
        <dbReference type="ChEBI" id="CHEBI:29105"/>
    </cofactor>
    <text evidence="6">Binds 2 Zn(2+) ions per subunit.</text>
</comment>
<dbReference type="EMBL" id="JAKRKC020000001">
    <property type="protein sequence ID" value="MCK2213538.1"/>
    <property type="molecule type" value="Genomic_DNA"/>
</dbReference>
<feature type="binding site" evidence="6">
    <location>
        <begin position="286"/>
        <end position="287"/>
    </location>
    <ligand>
        <name>NAD(+)</name>
        <dbReference type="ChEBI" id="CHEBI:57540"/>
    </ligand>
</feature>
<organism evidence="9 10">
    <name type="scientific">Actinomadura luzonensis</name>
    <dbReference type="NCBI Taxonomy" id="2805427"/>
    <lineage>
        <taxon>Bacteria</taxon>
        <taxon>Bacillati</taxon>
        <taxon>Actinomycetota</taxon>
        <taxon>Actinomycetes</taxon>
        <taxon>Streptosporangiales</taxon>
        <taxon>Thermomonosporaceae</taxon>
        <taxon>Actinomadura</taxon>
    </lineage>
</organism>
<feature type="binding site" evidence="6">
    <location>
        <position position="99"/>
    </location>
    <ligand>
        <name>Zn(2+)</name>
        <dbReference type="ChEBI" id="CHEBI:29105"/>
        <label>2</label>
    </ligand>
</feature>
<dbReference type="SUPFAM" id="SSF51735">
    <property type="entry name" value="NAD(P)-binding Rossmann-fold domains"/>
    <property type="match status" value="1"/>
</dbReference>
<feature type="binding site" evidence="6">
    <location>
        <position position="96"/>
    </location>
    <ligand>
        <name>Zn(2+)</name>
        <dbReference type="ChEBI" id="CHEBI:29105"/>
        <label>2</label>
    </ligand>
</feature>
<evidence type="ECO:0000256" key="5">
    <source>
        <dbReference type="ARBA" id="ARBA00023027"/>
    </source>
</evidence>
<evidence type="ECO:0000256" key="4">
    <source>
        <dbReference type="ARBA" id="ARBA00023002"/>
    </source>
</evidence>
<feature type="binding site" evidence="6">
    <location>
        <position position="63"/>
    </location>
    <ligand>
        <name>Zn(2+)</name>
        <dbReference type="ChEBI" id="CHEBI:29105"/>
        <label>1</label>
        <note>catalytic</note>
    </ligand>
</feature>
<feature type="domain" description="Enoyl reductase (ER)" evidence="8">
    <location>
        <begin position="12"/>
        <end position="338"/>
    </location>
</feature>
<dbReference type="HAMAP" id="MF_00627">
    <property type="entry name" value="Thr_dehydrog"/>
    <property type="match status" value="1"/>
</dbReference>
<evidence type="ECO:0000259" key="8">
    <source>
        <dbReference type="SMART" id="SM00829"/>
    </source>
</evidence>
<evidence type="ECO:0000256" key="6">
    <source>
        <dbReference type="HAMAP-Rule" id="MF_00627"/>
    </source>
</evidence>
<comment type="subcellular location">
    <subcellularLocation>
        <location evidence="6">Cytoplasm</location>
    </subcellularLocation>
</comment>
<dbReference type="Pfam" id="PF08240">
    <property type="entry name" value="ADH_N"/>
    <property type="match status" value="1"/>
</dbReference>
<dbReference type="PANTHER" id="PTHR43401:SF2">
    <property type="entry name" value="L-THREONINE 3-DEHYDROGENASE"/>
    <property type="match status" value="1"/>
</dbReference>
<keyword evidence="10" id="KW-1185">Reference proteome</keyword>
<dbReference type="InterPro" id="IPR036291">
    <property type="entry name" value="NAD(P)-bd_dom_sf"/>
</dbReference>
<proteinExistence type="inferred from homology"/>
<dbReference type="InterPro" id="IPR013149">
    <property type="entry name" value="ADH-like_C"/>
</dbReference>
<dbReference type="EC" id="1.1.1.103" evidence="6"/>
<dbReference type="Pfam" id="PF00107">
    <property type="entry name" value="ADH_zinc_N"/>
    <property type="match status" value="1"/>
</dbReference>
<evidence type="ECO:0000256" key="7">
    <source>
        <dbReference type="SAM" id="MobiDB-lite"/>
    </source>
</evidence>
<dbReference type="Proteomes" id="UP001317259">
    <property type="component" value="Unassembled WGS sequence"/>
</dbReference>
<feature type="binding site" evidence="6">
    <location>
        <position position="93"/>
    </location>
    <ligand>
        <name>Zn(2+)</name>
        <dbReference type="ChEBI" id="CHEBI:29105"/>
        <label>2</label>
    </ligand>
</feature>
<keyword evidence="3 6" id="KW-0862">Zinc</keyword>
<dbReference type="PROSITE" id="PS00059">
    <property type="entry name" value="ADH_ZINC"/>
    <property type="match status" value="1"/>
</dbReference>
<evidence type="ECO:0000256" key="2">
    <source>
        <dbReference type="ARBA" id="ARBA00022723"/>
    </source>
</evidence>
<dbReference type="InterPro" id="IPR004627">
    <property type="entry name" value="L-Threonine_3-DHase"/>
</dbReference>
<feature type="binding site" evidence="6">
    <location>
        <position position="195"/>
    </location>
    <ligand>
        <name>NAD(+)</name>
        <dbReference type="ChEBI" id="CHEBI:57540"/>
    </ligand>
</feature>
<dbReference type="SUPFAM" id="SSF50129">
    <property type="entry name" value="GroES-like"/>
    <property type="match status" value="1"/>
</dbReference>
<dbReference type="Gene3D" id="3.90.180.10">
    <property type="entry name" value="Medium-chain alcohol dehydrogenases, catalytic domain"/>
    <property type="match status" value="1"/>
</dbReference>
<keyword evidence="1 6" id="KW-0963">Cytoplasm</keyword>
<feature type="binding site" evidence="6">
    <location>
        <position position="64"/>
    </location>
    <ligand>
        <name>Zn(2+)</name>
        <dbReference type="ChEBI" id="CHEBI:29105"/>
        <label>1</label>
        <note>catalytic</note>
    </ligand>
</feature>
<feature type="region of interest" description="Disordered" evidence="7">
    <location>
        <begin position="341"/>
        <end position="390"/>
    </location>
</feature>
<evidence type="ECO:0000313" key="9">
    <source>
        <dbReference type="EMBL" id="MCK2213538.1"/>
    </source>
</evidence>
<feature type="binding site" evidence="6">
    <location>
        <position position="175"/>
    </location>
    <ligand>
        <name>NAD(+)</name>
        <dbReference type="ChEBI" id="CHEBI:57540"/>
    </ligand>
</feature>
<dbReference type="PANTHER" id="PTHR43401">
    <property type="entry name" value="L-THREONINE 3-DEHYDROGENASE"/>
    <property type="match status" value="1"/>
</dbReference>
<dbReference type="GO" id="GO:0008743">
    <property type="term" value="F:L-threonine 3-dehydrogenase activity"/>
    <property type="evidence" value="ECO:0007669"/>
    <property type="project" value="UniProtKB-EC"/>
</dbReference>
<feature type="binding site" evidence="6">
    <location>
        <position position="200"/>
    </location>
    <ligand>
        <name>NAD(+)</name>
        <dbReference type="ChEBI" id="CHEBI:57540"/>
    </ligand>
</feature>
<comment type="similarity">
    <text evidence="6">Belongs to the zinc-containing alcohol dehydrogenase family.</text>
</comment>